<evidence type="ECO:0000256" key="1">
    <source>
        <dbReference type="SAM" id="Phobius"/>
    </source>
</evidence>
<name>A0A2P2MW22_RHIMU</name>
<protein>
    <submittedName>
        <fullName evidence="2">Uncharacterized protein At5g03900ic-like</fullName>
    </submittedName>
</protein>
<keyword evidence="1" id="KW-0812">Transmembrane</keyword>
<keyword evidence="1" id="KW-1133">Transmembrane helix</keyword>
<keyword evidence="1" id="KW-0472">Membrane</keyword>
<organism evidence="3">
    <name type="scientific">Rhizophora mucronata</name>
    <name type="common">Asiatic mangrove</name>
    <dbReference type="NCBI Taxonomy" id="61149"/>
    <lineage>
        <taxon>Eukaryota</taxon>
        <taxon>Viridiplantae</taxon>
        <taxon>Streptophyta</taxon>
        <taxon>Embryophyta</taxon>
        <taxon>Tracheophyta</taxon>
        <taxon>Spermatophyta</taxon>
        <taxon>Magnoliopsida</taxon>
        <taxon>eudicotyledons</taxon>
        <taxon>Gunneridae</taxon>
        <taxon>Pentapetalae</taxon>
        <taxon>rosids</taxon>
        <taxon>fabids</taxon>
        <taxon>Malpighiales</taxon>
        <taxon>Rhizophoraceae</taxon>
        <taxon>Rhizophora</taxon>
    </lineage>
</organism>
<dbReference type="EMBL" id="GGEC01053941">
    <property type="protein sequence ID" value="MBX34425.1"/>
    <property type="molecule type" value="Transcribed_RNA"/>
</dbReference>
<feature type="transmembrane region" description="Helical" evidence="1">
    <location>
        <begin position="6"/>
        <end position="30"/>
    </location>
</feature>
<reference evidence="3" key="1">
    <citation type="submission" date="2018-02" db="EMBL/GenBank/DDBJ databases">
        <title>Rhizophora mucronata_Transcriptome.</title>
        <authorList>
            <person name="Meera S.P."/>
            <person name="Sreeshan A."/>
            <person name="Augustine A."/>
        </authorList>
    </citation>
    <scope>NUCLEOTIDE SEQUENCE</scope>
    <source>
        <tissue evidence="3">Leaf</tissue>
    </source>
</reference>
<sequence length="116" mass="13356">MSVYLVQLMIFPMFTFSGMEIIIIFCCVYLDDSYVALSSNDIYYIKDGKTKLGNVIVELVCNYFDPDAAIYMWYYLLLSLHSRSAYSFNLCFLSCIVEFHDNSLLCCIPGLCKILT</sequence>
<accession>A0A2P2MW22</accession>
<evidence type="ECO:0000313" key="2">
    <source>
        <dbReference type="EMBL" id="MBX34421.1"/>
    </source>
</evidence>
<proteinExistence type="predicted"/>
<dbReference type="AlphaFoldDB" id="A0A2P2MW22"/>
<evidence type="ECO:0000313" key="3">
    <source>
        <dbReference type="EMBL" id="MBX34425.1"/>
    </source>
</evidence>
<dbReference type="EMBL" id="GGEC01053937">
    <property type="protein sequence ID" value="MBX34421.1"/>
    <property type="molecule type" value="Transcribed_RNA"/>
</dbReference>